<dbReference type="AlphaFoldDB" id="A0A3A9ZK55"/>
<sequence>MDRRGVLDRVSAAQDGLVTRGQALRAGYRRHEIDWLVDAGRWRAVERAVYRIDGTPVHELSRRCRVRAALMSLGPCAHAVLGTAAEIHGMAGLPATGEIHLALPGQAARTRRQLPGCPGLVVHQFAHPPGSVVRVDGMAVTTPLVTLAETIRQVPRYPAVSLLDSALNRRLVTEEELLAIPPLIAGRRGAVAARGYLTEADRRAQSPLETRTRLRCVDGRVPPDALQLEVRDDDGYLLGLGDLGWRAQRVIAEADGRGPHGTPEAAYADRRRQNRIVNAGWTVLRFTWQDTLRPDYVPWTVRQALSAAAASRRSWR</sequence>
<keyword evidence="2" id="KW-1185">Reference proteome</keyword>
<dbReference type="OrthoDB" id="5143202at2"/>
<protein>
    <recommendedName>
        <fullName evidence="3">DUF559 domain-containing protein</fullName>
    </recommendedName>
</protein>
<proteinExistence type="predicted"/>
<gene>
    <name evidence="1" type="ORF">D7223_09160</name>
</gene>
<comment type="caution">
    <text evidence="1">The sequence shown here is derived from an EMBL/GenBank/DDBJ whole genome shotgun (WGS) entry which is preliminary data.</text>
</comment>
<organism evidence="1 2">
    <name type="scientific">Micromonospora endolithica</name>
    <dbReference type="NCBI Taxonomy" id="230091"/>
    <lineage>
        <taxon>Bacteria</taxon>
        <taxon>Bacillati</taxon>
        <taxon>Actinomycetota</taxon>
        <taxon>Actinomycetes</taxon>
        <taxon>Micromonosporales</taxon>
        <taxon>Micromonosporaceae</taxon>
        <taxon>Micromonospora</taxon>
    </lineage>
</organism>
<dbReference type="EMBL" id="RBAK01000003">
    <property type="protein sequence ID" value="RKN48670.1"/>
    <property type="molecule type" value="Genomic_DNA"/>
</dbReference>
<evidence type="ECO:0000313" key="2">
    <source>
        <dbReference type="Proteomes" id="UP000281726"/>
    </source>
</evidence>
<accession>A0A3A9ZK55</accession>
<dbReference type="SUPFAM" id="SSF52980">
    <property type="entry name" value="Restriction endonuclease-like"/>
    <property type="match status" value="1"/>
</dbReference>
<name>A0A3A9ZK55_9ACTN</name>
<reference evidence="1 2" key="1">
    <citation type="journal article" date="2004" name="Syst. Appl. Microbiol.">
        <title>Cryptoendolithic actinomycetes from antarctic sandstone rock samples: Micromonospora endolithica sp. nov. and two isolates related to Micromonospora coerulea Jensen 1932.</title>
        <authorList>
            <person name="Hirsch P."/>
            <person name="Mevs U."/>
            <person name="Kroppenstedt R.M."/>
            <person name="Schumann P."/>
            <person name="Stackebrandt E."/>
        </authorList>
    </citation>
    <scope>NUCLEOTIDE SEQUENCE [LARGE SCALE GENOMIC DNA]</scope>
    <source>
        <strain evidence="1 2">JCM 12677</strain>
    </source>
</reference>
<evidence type="ECO:0008006" key="3">
    <source>
        <dbReference type="Google" id="ProtNLM"/>
    </source>
</evidence>
<dbReference type="Proteomes" id="UP000281726">
    <property type="component" value="Unassembled WGS sequence"/>
</dbReference>
<dbReference type="InterPro" id="IPR011335">
    <property type="entry name" value="Restrct_endonuc-II-like"/>
</dbReference>
<dbReference type="Gene3D" id="3.40.960.10">
    <property type="entry name" value="VSR Endonuclease"/>
    <property type="match status" value="1"/>
</dbReference>
<dbReference type="RefSeq" id="WP_120728113.1">
    <property type="nucleotide sequence ID" value="NZ_RBAK01000003.1"/>
</dbReference>
<evidence type="ECO:0000313" key="1">
    <source>
        <dbReference type="EMBL" id="RKN48670.1"/>
    </source>
</evidence>